<dbReference type="AlphaFoldDB" id="A0A4C1Z3K8"/>
<comment type="caution">
    <text evidence="2">The sequence shown here is derived from an EMBL/GenBank/DDBJ whole genome shotgun (WGS) entry which is preliminary data.</text>
</comment>
<sequence length="105" mass="12307">MRQFWPAFVLFFRMRIIPRKTHDFFYNIVTSVLRAREMGIQEKRGDFIDMMMALKSDDRNNNGDKRDDGDVEIRSNLYSEYVAPGLTWSKGPHYTRGIVALDGRG</sequence>
<dbReference type="GO" id="GO:0016705">
    <property type="term" value="F:oxidoreductase activity, acting on paired donors, with incorporation or reduction of molecular oxygen"/>
    <property type="evidence" value="ECO:0007669"/>
    <property type="project" value="InterPro"/>
</dbReference>
<dbReference type="Gene3D" id="1.10.630.10">
    <property type="entry name" value="Cytochrome P450"/>
    <property type="match status" value="1"/>
</dbReference>
<dbReference type="GO" id="GO:0005506">
    <property type="term" value="F:iron ion binding"/>
    <property type="evidence" value="ECO:0007669"/>
    <property type="project" value="InterPro"/>
</dbReference>
<gene>
    <name evidence="2" type="ORF">EVAR_65356_1</name>
</gene>
<protein>
    <submittedName>
        <fullName evidence="2">Uncharacterized protein</fullName>
    </submittedName>
</protein>
<keyword evidence="1" id="KW-0503">Monooxygenase</keyword>
<dbReference type="SUPFAM" id="SSF48264">
    <property type="entry name" value="Cytochrome P450"/>
    <property type="match status" value="1"/>
</dbReference>
<evidence type="ECO:0000313" key="3">
    <source>
        <dbReference type="Proteomes" id="UP000299102"/>
    </source>
</evidence>
<reference evidence="2 3" key="1">
    <citation type="journal article" date="2019" name="Commun. Biol.">
        <title>The bagworm genome reveals a unique fibroin gene that provides high tensile strength.</title>
        <authorList>
            <person name="Kono N."/>
            <person name="Nakamura H."/>
            <person name="Ohtoshi R."/>
            <person name="Tomita M."/>
            <person name="Numata K."/>
            <person name="Arakawa K."/>
        </authorList>
    </citation>
    <scope>NUCLEOTIDE SEQUENCE [LARGE SCALE GENOMIC DNA]</scope>
</reference>
<keyword evidence="1" id="KW-0560">Oxidoreductase</keyword>
<proteinExistence type="predicted"/>
<accession>A0A4C1Z3K8</accession>
<dbReference type="Proteomes" id="UP000299102">
    <property type="component" value="Unassembled WGS sequence"/>
</dbReference>
<evidence type="ECO:0000313" key="2">
    <source>
        <dbReference type="EMBL" id="GBP82160.1"/>
    </source>
</evidence>
<organism evidence="2 3">
    <name type="scientific">Eumeta variegata</name>
    <name type="common">Bagworm moth</name>
    <name type="synonym">Eumeta japonica</name>
    <dbReference type="NCBI Taxonomy" id="151549"/>
    <lineage>
        <taxon>Eukaryota</taxon>
        <taxon>Metazoa</taxon>
        <taxon>Ecdysozoa</taxon>
        <taxon>Arthropoda</taxon>
        <taxon>Hexapoda</taxon>
        <taxon>Insecta</taxon>
        <taxon>Pterygota</taxon>
        <taxon>Neoptera</taxon>
        <taxon>Endopterygota</taxon>
        <taxon>Lepidoptera</taxon>
        <taxon>Glossata</taxon>
        <taxon>Ditrysia</taxon>
        <taxon>Tineoidea</taxon>
        <taxon>Psychidae</taxon>
        <taxon>Oiketicinae</taxon>
        <taxon>Eumeta</taxon>
    </lineage>
</organism>
<evidence type="ECO:0000256" key="1">
    <source>
        <dbReference type="ARBA" id="ARBA00023033"/>
    </source>
</evidence>
<name>A0A4C1Z3K8_EUMVA</name>
<dbReference type="EMBL" id="BGZK01001550">
    <property type="protein sequence ID" value="GBP82160.1"/>
    <property type="molecule type" value="Genomic_DNA"/>
</dbReference>
<dbReference type="InterPro" id="IPR036396">
    <property type="entry name" value="Cyt_P450_sf"/>
</dbReference>
<dbReference type="GO" id="GO:0020037">
    <property type="term" value="F:heme binding"/>
    <property type="evidence" value="ECO:0007669"/>
    <property type="project" value="InterPro"/>
</dbReference>
<keyword evidence="3" id="KW-1185">Reference proteome</keyword>
<dbReference type="GO" id="GO:0004497">
    <property type="term" value="F:monooxygenase activity"/>
    <property type="evidence" value="ECO:0007669"/>
    <property type="project" value="UniProtKB-KW"/>
</dbReference>